<protein>
    <submittedName>
        <fullName evidence="2">Uncharacterized protein</fullName>
    </submittedName>
</protein>
<keyword evidence="3" id="KW-1185">Reference proteome</keyword>
<name>A0A137NR23_CONC2</name>
<reference evidence="2 3" key="1">
    <citation type="journal article" date="2015" name="Genome Biol. Evol.">
        <title>Phylogenomic analyses indicate that early fungi evolved digesting cell walls of algal ancestors of land plants.</title>
        <authorList>
            <person name="Chang Y."/>
            <person name="Wang S."/>
            <person name="Sekimoto S."/>
            <person name="Aerts A.L."/>
            <person name="Choi C."/>
            <person name="Clum A."/>
            <person name="LaButti K.M."/>
            <person name="Lindquist E.A."/>
            <person name="Yee Ngan C."/>
            <person name="Ohm R.A."/>
            <person name="Salamov A.A."/>
            <person name="Grigoriev I.V."/>
            <person name="Spatafora J.W."/>
            <person name="Berbee M.L."/>
        </authorList>
    </citation>
    <scope>NUCLEOTIDE SEQUENCE [LARGE SCALE GENOMIC DNA]</scope>
    <source>
        <strain evidence="2 3">NRRL 28638</strain>
    </source>
</reference>
<dbReference type="EMBL" id="KQ964973">
    <property type="protein sequence ID" value="KXN65130.1"/>
    <property type="molecule type" value="Genomic_DNA"/>
</dbReference>
<feature type="chain" id="PRO_5007293957" evidence="1">
    <location>
        <begin position="18"/>
        <end position="114"/>
    </location>
</feature>
<gene>
    <name evidence="2" type="ORF">CONCODRAFT_13392</name>
</gene>
<dbReference type="AlphaFoldDB" id="A0A137NR23"/>
<evidence type="ECO:0000256" key="1">
    <source>
        <dbReference type="SAM" id="SignalP"/>
    </source>
</evidence>
<evidence type="ECO:0000313" key="3">
    <source>
        <dbReference type="Proteomes" id="UP000070444"/>
    </source>
</evidence>
<sequence length="114" mass="13214">MNLITLISLTLVQASIAHNCVSNGAKKTLYRGTGFNYDNTVVVADCYNFGDDECPYNLEIPSTDDDIFKKFKHSHDDIIDRIVYRWYKCDDLDRLLDWQDIFRANGWTCDKIHG</sequence>
<accession>A0A137NR23</accession>
<organism evidence="2 3">
    <name type="scientific">Conidiobolus coronatus (strain ATCC 28846 / CBS 209.66 / NRRL 28638)</name>
    <name type="common">Delacroixia coronata</name>
    <dbReference type="NCBI Taxonomy" id="796925"/>
    <lineage>
        <taxon>Eukaryota</taxon>
        <taxon>Fungi</taxon>
        <taxon>Fungi incertae sedis</taxon>
        <taxon>Zoopagomycota</taxon>
        <taxon>Entomophthoromycotina</taxon>
        <taxon>Entomophthoromycetes</taxon>
        <taxon>Entomophthorales</taxon>
        <taxon>Ancylistaceae</taxon>
        <taxon>Conidiobolus</taxon>
    </lineage>
</organism>
<evidence type="ECO:0000313" key="2">
    <source>
        <dbReference type="EMBL" id="KXN65130.1"/>
    </source>
</evidence>
<keyword evidence="1" id="KW-0732">Signal</keyword>
<dbReference type="Proteomes" id="UP000070444">
    <property type="component" value="Unassembled WGS sequence"/>
</dbReference>
<proteinExistence type="predicted"/>
<feature type="signal peptide" evidence="1">
    <location>
        <begin position="1"/>
        <end position="17"/>
    </location>
</feature>